<comment type="caution">
    <text evidence="4">The sequence shown here is derived from an EMBL/GenBank/DDBJ whole genome shotgun (WGS) entry which is preliminary data.</text>
</comment>
<sequence length="177" mass="20451">MNKQKLTEAEKETIAKKEEIEVSWKKYEELMIELSKVVRASEEKFDMVIGISRGGLLPALFLSYALGDIPLAIMAAQSYNRRSQEENIIFSRHLVMTTKTIGKRCLLVDDLVDSGRTLKEAVRFLKNKYGNTIKKLLTAVMFEKSCSEFKPDFVVKKIGKVWVKFFYEDLIPKEKLF</sequence>
<dbReference type="PANTHER" id="PTHR43363">
    <property type="entry name" value="HYPOXANTHINE PHOSPHORIBOSYLTRANSFERASE"/>
    <property type="match status" value="1"/>
</dbReference>
<accession>A0A2M7QF81</accession>
<dbReference type="PANTHER" id="PTHR43363:SF1">
    <property type="entry name" value="HYPOXANTHINE-GUANINE PHOSPHORIBOSYLTRANSFERASE"/>
    <property type="match status" value="1"/>
</dbReference>
<keyword evidence="1 4" id="KW-0328">Glycosyltransferase</keyword>
<keyword evidence="2 4" id="KW-0808">Transferase</keyword>
<dbReference type="GO" id="GO:0016757">
    <property type="term" value="F:glycosyltransferase activity"/>
    <property type="evidence" value="ECO:0007669"/>
    <property type="project" value="UniProtKB-KW"/>
</dbReference>
<dbReference type="SUPFAM" id="SSF53271">
    <property type="entry name" value="PRTase-like"/>
    <property type="match status" value="1"/>
</dbReference>
<gene>
    <name evidence="4" type="ORF">COY88_02805</name>
</gene>
<reference evidence="5" key="1">
    <citation type="submission" date="2017-09" db="EMBL/GenBank/DDBJ databases">
        <title>Depth-based differentiation of microbial function through sediment-hosted aquifers and enrichment of novel symbionts in the deep terrestrial subsurface.</title>
        <authorList>
            <person name="Probst A.J."/>
            <person name="Ladd B."/>
            <person name="Jarett J.K."/>
            <person name="Geller-Mcgrath D.E."/>
            <person name="Sieber C.M.K."/>
            <person name="Emerson J.B."/>
            <person name="Anantharaman K."/>
            <person name="Thomas B.C."/>
            <person name="Malmstrom R."/>
            <person name="Stieglmeier M."/>
            <person name="Klingl A."/>
            <person name="Woyke T."/>
            <person name="Ryan C.M."/>
            <person name="Banfield J.F."/>
        </authorList>
    </citation>
    <scope>NUCLEOTIDE SEQUENCE [LARGE SCALE GENOMIC DNA]</scope>
</reference>
<dbReference type="InterPro" id="IPR029057">
    <property type="entry name" value="PRTase-like"/>
</dbReference>
<organism evidence="4 5">
    <name type="scientific">Candidatus Roizmanbacteria bacterium CG_4_10_14_0_8_um_filter_35_28</name>
    <dbReference type="NCBI Taxonomy" id="1974827"/>
    <lineage>
        <taxon>Bacteria</taxon>
        <taxon>Candidatus Roizmaniibacteriota</taxon>
    </lineage>
</organism>
<evidence type="ECO:0000259" key="3">
    <source>
        <dbReference type="Pfam" id="PF00156"/>
    </source>
</evidence>
<dbReference type="Proteomes" id="UP000230344">
    <property type="component" value="Unassembled WGS sequence"/>
</dbReference>
<protein>
    <submittedName>
        <fullName evidence="4">Phosphoribosyltransferase</fullName>
    </submittedName>
</protein>
<dbReference type="Pfam" id="PF00156">
    <property type="entry name" value="Pribosyltran"/>
    <property type="match status" value="1"/>
</dbReference>
<evidence type="ECO:0000256" key="2">
    <source>
        <dbReference type="ARBA" id="ARBA00022679"/>
    </source>
</evidence>
<dbReference type="AlphaFoldDB" id="A0A2M7QF81"/>
<dbReference type="CDD" id="cd06223">
    <property type="entry name" value="PRTases_typeI"/>
    <property type="match status" value="1"/>
</dbReference>
<dbReference type="EMBL" id="PFLH01000050">
    <property type="protein sequence ID" value="PIY70967.1"/>
    <property type="molecule type" value="Genomic_DNA"/>
</dbReference>
<feature type="domain" description="Phosphoribosyltransferase" evidence="3">
    <location>
        <begin position="25"/>
        <end position="159"/>
    </location>
</feature>
<dbReference type="InterPro" id="IPR000836">
    <property type="entry name" value="PRTase_dom"/>
</dbReference>
<dbReference type="Gene3D" id="3.40.50.2020">
    <property type="match status" value="1"/>
</dbReference>
<evidence type="ECO:0000313" key="5">
    <source>
        <dbReference type="Proteomes" id="UP000230344"/>
    </source>
</evidence>
<evidence type="ECO:0000256" key="1">
    <source>
        <dbReference type="ARBA" id="ARBA00022676"/>
    </source>
</evidence>
<name>A0A2M7QF81_9BACT</name>
<evidence type="ECO:0000313" key="4">
    <source>
        <dbReference type="EMBL" id="PIY70967.1"/>
    </source>
</evidence>
<proteinExistence type="predicted"/>